<evidence type="ECO:0000256" key="4">
    <source>
        <dbReference type="ARBA" id="ARBA00022801"/>
    </source>
</evidence>
<dbReference type="InterPro" id="IPR017853">
    <property type="entry name" value="GH"/>
</dbReference>
<dbReference type="PROSITE" id="PS00572">
    <property type="entry name" value="GLYCOSYL_HYDROL_F1_1"/>
    <property type="match status" value="1"/>
</dbReference>
<evidence type="ECO:0000313" key="11">
    <source>
        <dbReference type="EMBL" id="MDU0368878.1"/>
    </source>
</evidence>
<comment type="similarity">
    <text evidence="2 10">Belongs to the glycosyl hydrolase 1 family.</text>
</comment>
<dbReference type="EC" id="3.2.1.21" evidence="3 10"/>
<evidence type="ECO:0000256" key="5">
    <source>
        <dbReference type="ARBA" id="ARBA00023001"/>
    </source>
</evidence>
<keyword evidence="5" id="KW-0136">Cellulose degradation</keyword>
<keyword evidence="8" id="KW-0624">Polysaccharide degradation</keyword>
<evidence type="ECO:0000256" key="3">
    <source>
        <dbReference type="ARBA" id="ARBA00012744"/>
    </source>
</evidence>
<dbReference type="NCBIfam" id="TIGR03356">
    <property type="entry name" value="BGL"/>
    <property type="match status" value="1"/>
</dbReference>
<dbReference type="RefSeq" id="WP_315996400.1">
    <property type="nucleotide sequence ID" value="NZ_JAWDJT010000001.1"/>
</dbReference>
<comment type="catalytic activity">
    <reaction evidence="1 10">
        <text>Hydrolysis of terminal, non-reducing beta-D-glucosyl residues with release of beta-D-glucose.</text>
        <dbReference type="EC" id="3.2.1.21"/>
    </reaction>
</comment>
<evidence type="ECO:0000256" key="1">
    <source>
        <dbReference type="ARBA" id="ARBA00000448"/>
    </source>
</evidence>
<protein>
    <recommendedName>
        <fullName evidence="3 10">Beta-glucosidase</fullName>
        <ecNumber evidence="3 10">3.2.1.21</ecNumber>
    </recommendedName>
</protein>
<dbReference type="PANTHER" id="PTHR10353:SF36">
    <property type="entry name" value="LP05116P"/>
    <property type="match status" value="1"/>
</dbReference>
<organism evidence="11 12">
    <name type="scientific">Hymenobacter endophyticus</name>
    <dbReference type="NCBI Taxonomy" id="3076335"/>
    <lineage>
        <taxon>Bacteria</taxon>
        <taxon>Pseudomonadati</taxon>
        <taxon>Bacteroidota</taxon>
        <taxon>Cytophagia</taxon>
        <taxon>Cytophagales</taxon>
        <taxon>Hymenobacteraceae</taxon>
        <taxon>Hymenobacter</taxon>
    </lineage>
</organism>
<evidence type="ECO:0000313" key="12">
    <source>
        <dbReference type="Proteomes" id="UP001250698"/>
    </source>
</evidence>
<comment type="caution">
    <text evidence="11">The sequence shown here is derived from an EMBL/GenBank/DDBJ whole genome shotgun (WGS) entry which is preliminary data.</text>
</comment>
<reference evidence="11 12" key="1">
    <citation type="submission" date="2023-10" db="EMBL/GenBank/DDBJ databases">
        <title>Hymenobacter endophyticus sp. nov., an isolate from the leaf tissues of wheat.</title>
        <authorList>
            <person name="Dai Y."/>
        </authorList>
    </citation>
    <scope>NUCLEOTIDE SEQUENCE [LARGE SCALE GENOMIC DNA]</scope>
    <source>
        <strain evidence="11 12">ZK17L-C2</strain>
    </source>
</reference>
<dbReference type="InterPro" id="IPR033132">
    <property type="entry name" value="GH_1_N_CS"/>
</dbReference>
<keyword evidence="7 10" id="KW-0326">Glycosidase</keyword>
<keyword evidence="4 10" id="KW-0378">Hydrolase</keyword>
<evidence type="ECO:0000256" key="10">
    <source>
        <dbReference type="RuleBase" id="RU361175"/>
    </source>
</evidence>
<evidence type="ECO:0000256" key="6">
    <source>
        <dbReference type="ARBA" id="ARBA00023277"/>
    </source>
</evidence>
<proteinExistence type="inferred from homology"/>
<dbReference type="InterPro" id="IPR017736">
    <property type="entry name" value="Glyco_hydro_1_beta-glucosidase"/>
</dbReference>
<keyword evidence="6" id="KW-0119">Carbohydrate metabolism</keyword>
<accession>A0ABU3TBX5</accession>
<dbReference type="Pfam" id="PF00232">
    <property type="entry name" value="Glyco_hydro_1"/>
    <property type="match status" value="1"/>
</dbReference>
<dbReference type="GO" id="GO:0008422">
    <property type="term" value="F:beta-glucosidase activity"/>
    <property type="evidence" value="ECO:0007669"/>
    <property type="project" value="UniProtKB-EC"/>
</dbReference>
<evidence type="ECO:0000256" key="8">
    <source>
        <dbReference type="ARBA" id="ARBA00023326"/>
    </source>
</evidence>
<dbReference type="Gene3D" id="3.20.20.80">
    <property type="entry name" value="Glycosidases"/>
    <property type="match status" value="1"/>
</dbReference>
<keyword evidence="12" id="KW-1185">Reference proteome</keyword>
<dbReference type="EMBL" id="JAWDJT010000001">
    <property type="protein sequence ID" value="MDU0368878.1"/>
    <property type="molecule type" value="Genomic_DNA"/>
</dbReference>
<dbReference type="PRINTS" id="PR00131">
    <property type="entry name" value="GLHYDRLASE1"/>
</dbReference>
<dbReference type="InterPro" id="IPR001360">
    <property type="entry name" value="Glyco_hydro_1"/>
</dbReference>
<dbReference type="Proteomes" id="UP001250698">
    <property type="component" value="Unassembled WGS sequence"/>
</dbReference>
<dbReference type="InterPro" id="IPR018120">
    <property type="entry name" value="Glyco_hydro_1_AS"/>
</dbReference>
<gene>
    <name evidence="11" type="ORF">ROI90_00610</name>
</gene>
<dbReference type="PROSITE" id="PS00653">
    <property type="entry name" value="GLYCOSYL_HYDROL_F1_2"/>
    <property type="match status" value="1"/>
</dbReference>
<evidence type="ECO:0000256" key="2">
    <source>
        <dbReference type="ARBA" id="ARBA00010838"/>
    </source>
</evidence>
<evidence type="ECO:0000256" key="9">
    <source>
        <dbReference type="PROSITE-ProRule" id="PRU10055"/>
    </source>
</evidence>
<name>A0ABU3TBX5_9BACT</name>
<dbReference type="PANTHER" id="PTHR10353">
    <property type="entry name" value="GLYCOSYL HYDROLASE"/>
    <property type="match status" value="1"/>
</dbReference>
<dbReference type="SUPFAM" id="SSF51445">
    <property type="entry name" value="(Trans)glycosidases"/>
    <property type="match status" value="1"/>
</dbReference>
<evidence type="ECO:0000256" key="7">
    <source>
        <dbReference type="ARBA" id="ARBA00023295"/>
    </source>
</evidence>
<feature type="active site" description="Nucleophile" evidence="9">
    <location>
        <position position="370"/>
    </location>
</feature>
<sequence>MLPPAFYPASGPAAFSRADFGPDFRWGVSAAAYQTEGAWNRDGKGPSIWDDFVRRRGRIKRGETADVATDFYHRWPADIQSLKQMGIADFRFSVAWTRILPTGKGSINQKGIGFYDRLIDGLLEQGITPWLTAYHWDLPSALQQLGGWTNRSVVDWFTEYVELLAARFGDRVQHWMVLNEPMVFTGAGHLLGVHAPGRRNLGAFLAATHHAALAQAEGGRALRAALPASAQIGTTFSCSYVTPARPGLARDERATRRADALLNRLFVEPALGLGYPVADLPVLSWLDRYHQPGDEARLPFAFDFLGVQNYTREVVRHAPYVPLLWARLVGAAARGVPFTDMGWEVYPESLYHMLRQFAAYPNAPRLLVTENGAAFPDHPNLMGRVPDAARQAYLQACIGQVLRARQEGVPVEGYFAWSFTDNFEWAEGYGPRFGLVHVDYETQRRTIKDSGRWYGRFLAGEQVGAGLQPGLHDSVTAW</sequence>